<sequence length="126" mass="13728">VAVDPDSGNGGEVRYTCDSGCDNFFVEEHNGRIILKSVLDAEREREHSITVIAQDLGAQPRSATTTIVVEVLDLNDNPPVWESKEYKGHVSPEAAPGHIITAVRATDADISQSYPLQYRIHGGDNL</sequence>
<dbReference type="FunFam" id="2.60.40.60:FF:000092">
    <property type="entry name" value="Protocadherin 8"/>
    <property type="match status" value="1"/>
</dbReference>
<dbReference type="PRINTS" id="PR00205">
    <property type="entry name" value="CADHERIN"/>
</dbReference>
<keyword evidence="10" id="KW-1185">Reference proteome</keyword>
<dbReference type="Gene3D" id="2.60.40.60">
    <property type="entry name" value="Cadherins"/>
    <property type="match status" value="2"/>
</dbReference>
<keyword evidence="5" id="KW-1133">Transmembrane helix</keyword>
<dbReference type="SUPFAM" id="SSF49313">
    <property type="entry name" value="Cadherin-like"/>
    <property type="match status" value="2"/>
</dbReference>
<feature type="non-terminal residue" evidence="9">
    <location>
        <position position="126"/>
    </location>
</feature>
<name>A0AAV2R2V7_MEGNR</name>
<keyword evidence="2" id="KW-0812">Transmembrane</keyword>
<evidence type="ECO:0000256" key="7">
    <source>
        <dbReference type="PROSITE-ProRule" id="PRU00043"/>
    </source>
</evidence>
<dbReference type="Pfam" id="PF00028">
    <property type="entry name" value="Cadherin"/>
    <property type="match status" value="1"/>
</dbReference>
<evidence type="ECO:0000313" key="9">
    <source>
        <dbReference type="EMBL" id="CAL4113154.1"/>
    </source>
</evidence>
<gene>
    <name evidence="9" type="ORF">MNOR_LOCUS20057</name>
</gene>
<keyword evidence="3" id="KW-0677">Repeat</keyword>
<evidence type="ECO:0000256" key="3">
    <source>
        <dbReference type="ARBA" id="ARBA00022737"/>
    </source>
</evidence>
<comment type="subcellular location">
    <subcellularLocation>
        <location evidence="1">Membrane</location>
    </subcellularLocation>
</comment>
<evidence type="ECO:0000313" key="10">
    <source>
        <dbReference type="Proteomes" id="UP001497623"/>
    </source>
</evidence>
<dbReference type="SMART" id="SM00112">
    <property type="entry name" value="CA"/>
    <property type="match status" value="1"/>
</dbReference>
<keyword evidence="4 7" id="KW-0106">Calcium</keyword>
<dbReference type="PANTHER" id="PTHR24026:SF121">
    <property type="entry name" value="CADHERIN RELATED FAMILY MEMBER 1"/>
    <property type="match status" value="1"/>
</dbReference>
<organism evidence="9 10">
    <name type="scientific">Meganyctiphanes norvegica</name>
    <name type="common">Northern krill</name>
    <name type="synonym">Thysanopoda norvegica</name>
    <dbReference type="NCBI Taxonomy" id="48144"/>
    <lineage>
        <taxon>Eukaryota</taxon>
        <taxon>Metazoa</taxon>
        <taxon>Ecdysozoa</taxon>
        <taxon>Arthropoda</taxon>
        <taxon>Crustacea</taxon>
        <taxon>Multicrustacea</taxon>
        <taxon>Malacostraca</taxon>
        <taxon>Eumalacostraca</taxon>
        <taxon>Eucarida</taxon>
        <taxon>Euphausiacea</taxon>
        <taxon>Euphausiidae</taxon>
        <taxon>Meganyctiphanes</taxon>
    </lineage>
</organism>
<dbReference type="PROSITE" id="PS50268">
    <property type="entry name" value="CADHERIN_2"/>
    <property type="match status" value="1"/>
</dbReference>
<dbReference type="InterPro" id="IPR020894">
    <property type="entry name" value="Cadherin_CS"/>
</dbReference>
<reference evidence="9 10" key="1">
    <citation type="submission" date="2024-05" db="EMBL/GenBank/DDBJ databases">
        <authorList>
            <person name="Wallberg A."/>
        </authorList>
    </citation>
    <scope>NUCLEOTIDE SEQUENCE [LARGE SCALE GENOMIC DNA]</scope>
</reference>
<comment type="caution">
    <text evidence="9">The sequence shown here is derived from an EMBL/GenBank/DDBJ whole genome shotgun (WGS) entry which is preliminary data.</text>
</comment>
<protein>
    <recommendedName>
        <fullName evidence="8">Cadherin domain-containing protein</fullName>
    </recommendedName>
</protein>
<evidence type="ECO:0000256" key="6">
    <source>
        <dbReference type="ARBA" id="ARBA00023136"/>
    </source>
</evidence>
<dbReference type="GO" id="GO:0005509">
    <property type="term" value="F:calcium ion binding"/>
    <property type="evidence" value="ECO:0007669"/>
    <property type="project" value="UniProtKB-UniRule"/>
</dbReference>
<proteinExistence type="predicted"/>
<evidence type="ECO:0000256" key="4">
    <source>
        <dbReference type="ARBA" id="ARBA00022837"/>
    </source>
</evidence>
<evidence type="ECO:0000256" key="1">
    <source>
        <dbReference type="ARBA" id="ARBA00004370"/>
    </source>
</evidence>
<accession>A0AAV2R2V7</accession>
<evidence type="ECO:0000256" key="5">
    <source>
        <dbReference type="ARBA" id="ARBA00022989"/>
    </source>
</evidence>
<evidence type="ECO:0000256" key="2">
    <source>
        <dbReference type="ARBA" id="ARBA00022692"/>
    </source>
</evidence>
<feature type="domain" description="Cadherin" evidence="8">
    <location>
        <begin position="2"/>
        <end position="81"/>
    </location>
</feature>
<dbReference type="InterPro" id="IPR002126">
    <property type="entry name" value="Cadherin-like_dom"/>
</dbReference>
<dbReference type="EMBL" id="CAXKWB010015262">
    <property type="protein sequence ID" value="CAL4113154.1"/>
    <property type="molecule type" value="Genomic_DNA"/>
</dbReference>
<dbReference type="GO" id="GO:0005886">
    <property type="term" value="C:plasma membrane"/>
    <property type="evidence" value="ECO:0007669"/>
    <property type="project" value="InterPro"/>
</dbReference>
<dbReference type="AlphaFoldDB" id="A0AAV2R2V7"/>
<feature type="non-terminal residue" evidence="9">
    <location>
        <position position="1"/>
    </location>
</feature>
<keyword evidence="6" id="KW-0472">Membrane</keyword>
<dbReference type="Proteomes" id="UP001497623">
    <property type="component" value="Unassembled WGS sequence"/>
</dbReference>
<dbReference type="InterPro" id="IPR015919">
    <property type="entry name" value="Cadherin-like_sf"/>
</dbReference>
<dbReference type="PANTHER" id="PTHR24026">
    <property type="entry name" value="FAT ATYPICAL CADHERIN-RELATED"/>
    <property type="match status" value="1"/>
</dbReference>
<dbReference type="GO" id="GO:0007156">
    <property type="term" value="P:homophilic cell adhesion via plasma membrane adhesion molecules"/>
    <property type="evidence" value="ECO:0007669"/>
    <property type="project" value="InterPro"/>
</dbReference>
<dbReference type="CDD" id="cd11304">
    <property type="entry name" value="Cadherin_repeat"/>
    <property type="match status" value="2"/>
</dbReference>
<dbReference type="PROSITE" id="PS00232">
    <property type="entry name" value="CADHERIN_1"/>
    <property type="match status" value="1"/>
</dbReference>
<evidence type="ECO:0000259" key="8">
    <source>
        <dbReference type="PROSITE" id="PS50268"/>
    </source>
</evidence>